<accession>X1TFF8</accession>
<organism evidence="1">
    <name type="scientific">marine sediment metagenome</name>
    <dbReference type="NCBI Taxonomy" id="412755"/>
    <lineage>
        <taxon>unclassified sequences</taxon>
        <taxon>metagenomes</taxon>
        <taxon>ecological metagenomes</taxon>
    </lineage>
</organism>
<name>X1TFF8_9ZZZZ</name>
<gene>
    <name evidence="1" type="ORF">S12H4_15183</name>
</gene>
<protein>
    <submittedName>
        <fullName evidence="1">Uncharacterized protein</fullName>
    </submittedName>
</protein>
<comment type="caution">
    <text evidence="1">The sequence shown here is derived from an EMBL/GenBank/DDBJ whole genome shotgun (WGS) entry which is preliminary data.</text>
</comment>
<feature type="non-terminal residue" evidence="1">
    <location>
        <position position="1"/>
    </location>
</feature>
<sequence length="268" mass="29798">TGGAAQYGQWWGYPILTYGQLLDIETPNQHGVVGPYLWSTGGGRYDMYDAFTGDYILSLEGVPRGTTVFGKDGSILIYRLDTKGDRLTVWNSTAAVGMGGPAGSDIWQWRPWTGATIDVSGPYNWTTADGRYTWEVNPYTLDVSIPSEISGSIIAIFAGDLILGSTSLTPPGERFMTPPYSRWALSLEPGREGELLWLENYTPPPGNLSIWSGPVSVEDRVFTMMSKETRQWWGYSLDDGSLLWGPTEPETQLHLYSRGNWVLLNCYR</sequence>
<dbReference type="AlphaFoldDB" id="X1TFF8"/>
<dbReference type="EMBL" id="BARW01007277">
    <property type="protein sequence ID" value="GAI86335.1"/>
    <property type="molecule type" value="Genomic_DNA"/>
</dbReference>
<evidence type="ECO:0000313" key="1">
    <source>
        <dbReference type="EMBL" id="GAI86335.1"/>
    </source>
</evidence>
<reference evidence="1" key="1">
    <citation type="journal article" date="2014" name="Front. Microbiol.">
        <title>High frequency of phylogenetically diverse reductive dehalogenase-homologous genes in deep subseafloor sedimentary metagenomes.</title>
        <authorList>
            <person name="Kawai M."/>
            <person name="Futagami T."/>
            <person name="Toyoda A."/>
            <person name="Takaki Y."/>
            <person name="Nishi S."/>
            <person name="Hori S."/>
            <person name="Arai W."/>
            <person name="Tsubouchi T."/>
            <person name="Morono Y."/>
            <person name="Uchiyama I."/>
            <person name="Ito T."/>
            <person name="Fujiyama A."/>
            <person name="Inagaki F."/>
            <person name="Takami H."/>
        </authorList>
    </citation>
    <scope>NUCLEOTIDE SEQUENCE</scope>
    <source>
        <strain evidence="1">Expedition CK06-06</strain>
    </source>
</reference>
<proteinExistence type="predicted"/>